<dbReference type="EMBL" id="CVRI01000066">
    <property type="protein sequence ID" value="CRL05947.1"/>
    <property type="molecule type" value="Genomic_DNA"/>
</dbReference>
<dbReference type="AlphaFoldDB" id="A0A1J1J098"/>
<evidence type="ECO:0000313" key="2">
    <source>
        <dbReference type="EMBL" id="CRL05947.1"/>
    </source>
</evidence>
<name>A0A1J1J098_9DIPT</name>
<proteinExistence type="predicted"/>
<dbReference type="Proteomes" id="UP000183832">
    <property type="component" value="Unassembled WGS sequence"/>
</dbReference>
<protein>
    <submittedName>
        <fullName evidence="2">CLUMA_CG018977, isoform A</fullName>
    </submittedName>
</protein>
<organism evidence="2 3">
    <name type="scientific">Clunio marinus</name>
    <dbReference type="NCBI Taxonomy" id="568069"/>
    <lineage>
        <taxon>Eukaryota</taxon>
        <taxon>Metazoa</taxon>
        <taxon>Ecdysozoa</taxon>
        <taxon>Arthropoda</taxon>
        <taxon>Hexapoda</taxon>
        <taxon>Insecta</taxon>
        <taxon>Pterygota</taxon>
        <taxon>Neoptera</taxon>
        <taxon>Endopterygota</taxon>
        <taxon>Diptera</taxon>
        <taxon>Nematocera</taxon>
        <taxon>Chironomoidea</taxon>
        <taxon>Chironomidae</taxon>
        <taxon>Clunio</taxon>
    </lineage>
</organism>
<feature type="compositionally biased region" description="Basic residues" evidence="1">
    <location>
        <begin position="75"/>
        <end position="88"/>
    </location>
</feature>
<keyword evidence="3" id="KW-1185">Reference proteome</keyword>
<gene>
    <name evidence="2" type="ORF">CLUMA_CG018977</name>
</gene>
<evidence type="ECO:0000256" key="1">
    <source>
        <dbReference type="SAM" id="MobiDB-lite"/>
    </source>
</evidence>
<evidence type="ECO:0000313" key="3">
    <source>
        <dbReference type="Proteomes" id="UP000183832"/>
    </source>
</evidence>
<sequence length="131" mass="15807">MVDSIMNKIFEKVKTFMTEACHCCCFGSVSNYGFMPSYSRSIRTHINLIEPLWDDIMQPFCDNYDDNQHYIHDGSRRRRDRSKRSHHRQSPELDIKQQRRQRKPFNHEKNEAARAKQLKHISYEKQNVNFN</sequence>
<feature type="compositionally biased region" description="Basic and acidic residues" evidence="1">
    <location>
        <begin position="105"/>
        <end position="114"/>
    </location>
</feature>
<feature type="region of interest" description="Disordered" evidence="1">
    <location>
        <begin position="71"/>
        <end position="131"/>
    </location>
</feature>
<accession>A0A1J1J098</accession>
<reference evidence="2 3" key="1">
    <citation type="submission" date="2015-04" db="EMBL/GenBank/DDBJ databases">
        <authorList>
            <person name="Syromyatnikov M.Y."/>
            <person name="Popov V.N."/>
        </authorList>
    </citation>
    <scope>NUCLEOTIDE SEQUENCE [LARGE SCALE GENOMIC DNA]</scope>
</reference>